<dbReference type="VEuPathDB" id="VectorBase:AMEC004183"/>
<keyword evidence="1" id="KW-1133">Transmembrane helix</keyword>
<feature type="transmembrane region" description="Helical" evidence="1">
    <location>
        <begin position="6"/>
        <end position="32"/>
    </location>
</feature>
<evidence type="ECO:0000256" key="1">
    <source>
        <dbReference type="SAM" id="Phobius"/>
    </source>
</evidence>
<accession>A0A182TKX2</accession>
<dbReference type="Proteomes" id="UP000075902">
    <property type="component" value="Unassembled WGS sequence"/>
</dbReference>
<keyword evidence="1" id="KW-0472">Membrane</keyword>
<sequence>MMFRLLVVLMVRMLIFHMFILLLMMMMVMFLLRLLMCRCHMMVFLFRDRRVFDPLNYRVESMVRIGRVLDQPRATISIQHGIGTLHHITIAFLPVRLVVSAYFEL</sequence>
<keyword evidence="3" id="KW-1185">Reference proteome</keyword>
<dbReference type="AlphaFoldDB" id="A0A182TKX2"/>
<organism evidence="2 3">
    <name type="scientific">Anopheles melas</name>
    <dbReference type="NCBI Taxonomy" id="34690"/>
    <lineage>
        <taxon>Eukaryota</taxon>
        <taxon>Metazoa</taxon>
        <taxon>Ecdysozoa</taxon>
        <taxon>Arthropoda</taxon>
        <taxon>Hexapoda</taxon>
        <taxon>Insecta</taxon>
        <taxon>Pterygota</taxon>
        <taxon>Neoptera</taxon>
        <taxon>Endopterygota</taxon>
        <taxon>Diptera</taxon>
        <taxon>Nematocera</taxon>
        <taxon>Culicoidea</taxon>
        <taxon>Culicidae</taxon>
        <taxon>Anophelinae</taxon>
        <taxon>Anopheles</taxon>
    </lineage>
</organism>
<evidence type="ECO:0000313" key="3">
    <source>
        <dbReference type="Proteomes" id="UP000075902"/>
    </source>
</evidence>
<proteinExistence type="predicted"/>
<protein>
    <submittedName>
        <fullName evidence="2">Uncharacterized protein</fullName>
    </submittedName>
</protein>
<keyword evidence="1" id="KW-0812">Transmembrane</keyword>
<evidence type="ECO:0000313" key="2">
    <source>
        <dbReference type="EnsemblMetazoa" id="AMEC004183-PA"/>
    </source>
</evidence>
<name>A0A182TKX2_9DIPT</name>
<dbReference type="EnsemblMetazoa" id="AMEC004183-RA">
    <property type="protein sequence ID" value="AMEC004183-PA"/>
    <property type="gene ID" value="AMEC004183"/>
</dbReference>
<reference evidence="3" key="1">
    <citation type="submission" date="2014-01" db="EMBL/GenBank/DDBJ databases">
        <title>The Genome Sequence of Anopheles melas CM1001059_A (V2).</title>
        <authorList>
            <consortium name="The Broad Institute Genomics Platform"/>
            <person name="Neafsey D.E."/>
            <person name="Besansky N."/>
            <person name="Howell P."/>
            <person name="Walton C."/>
            <person name="Young S.K."/>
            <person name="Zeng Q."/>
            <person name="Gargeya S."/>
            <person name="Fitzgerald M."/>
            <person name="Haas B."/>
            <person name="Abouelleil A."/>
            <person name="Allen A.W."/>
            <person name="Alvarado L."/>
            <person name="Arachchi H.M."/>
            <person name="Berlin A.M."/>
            <person name="Chapman S.B."/>
            <person name="Gainer-Dewar J."/>
            <person name="Goldberg J."/>
            <person name="Griggs A."/>
            <person name="Gujja S."/>
            <person name="Hansen M."/>
            <person name="Howarth C."/>
            <person name="Imamovic A."/>
            <person name="Ireland A."/>
            <person name="Larimer J."/>
            <person name="McCowan C."/>
            <person name="Murphy C."/>
            <person name="Pearson M."/>
            <person name="Poon T.W."/>
            <person name="Priest M."/>
            <person name="Roberts A."/>
            <person name="Saif S."/>
            <person name="Shea T."/>
            <person name="Sisk P."/>
            <person name="Sykes S."/>
            <person name="Wortman J."/>
            <person name="Nusbaum C."/>
            <person name="Birren B."/>
        </authorList>
    </citation>
    <scope>NUCLEOTIDE SEQUENCE [LARGE SCALE GENOMIC DNA]</scope>
    <source>
        <strain evidence="3">CM1001059</strain>
    </source>
</reference>
<reference evidence="2" key="2">
    <citation type="submission" date="2020-05" db="UniProtKB">
        <authorList>
            <consortium name="EnsemblMetazoa"/>
        </authorList>
    </citation>
    <scope>IDENTIFICATION</scope>
    <source>
        <strain evidence="2">CM1001059</strain>
    </source>
</reference>